<sequence>MVSAESFFASVDDALTKVKTTQLPAIKRVAGRLANRIRIGGVVHLFGTGHSRVFAMEMCNRAGGLVPMHMISTDDLQRRGVRAASDLEDPSLERDPQVAHELLACCDIQPADAAIIVSHSGRNGALVEFALLLKDRGIPVIGVTSMSHTLSVASRHPSGKRLFEVADDVIDNCGPVGDAMLYDERLGTKVCPISSVTGAVIAQCLTAEITRNLLEWGVSVPVLKSSNLDGADAWNETVRLTTDDRRRE</sequence>
<dbReference type="NCBIfam" id="NF002805">
    <property type="entry name" value="PRK02947.1"/>
    <property type="match status" value="1"/>
</dbReference>
<dbReference type="EMBL" id="JAUSTP010000011">
    <property type="protein sequence ID" value="MDQ0189849.1"/>
    <property type="molecule type" value="Genomic_DNA"/>
</dbReference>
<evidence type="ECO:0000313" key="3">
    <source>
        <dbReference type="Proteomes" id="UP001232973"/>
    </source>
</evidence>
<dbReference type="InterPro" id="IPR046348">
    <property type="entry name" value="SIS_dom_sf"/>
</dbReference>
<dbReference type="PROSITE" id="PS51464">
    <property type="entry name" value="SIS"/>
    <property type="match status" value="1"/>
</dbReference>
<comment type="caution">
    <text evidence="2">The sequence shown here is derived from an EMBL/GenBank/DDBJ whole genome shotgun (WGS) entry which is preliminary data.</text>
</comment>
<dbReference type="RefSeq" id="WP_274457265.1">
    <property type="nucleotide sequence ID" value="NZ_CP067097.1"/>
</dbReference>
<evidence type="ECO:0000313" key="2">
    <source>
        <dbReference type="EMBL" id="MDQ0189849.1"/>
    </source>
</evidence>
<name>A0ABT9XHR1_9BACL</name>
<dbReference type="InterPro" id="IPR035472">
    <property type="entry name" value="RpiR-like_SIS"/>
</dbReference>
<dbReference type="InterPro" id="IPR001347">
    <property type="entry name" value="SIS_dom"/>
</dbReference>
<reference evidence="2 3" key="1">
    <citation type="submission" date="2023-07" db="EMBL/GenBank/DDBJ databases">
        <title>Genomic Encyclopedia of Type Strains, Phase IV (KMG-IV): sequencing the most valuable type-strain genomes for metagenomic binning, comparative biology and taxonomic classification.</title>
        <authorList>
            <person name="Goeker M."/>
        </authorList>
    </citation>
    <scope>NUCLEOTIDE SEQUENCE [LARGE SCALE GENOMIC DNA]</scope>
    <source>
        <strain evidence="2 3">DSM 4006</strain>
    </source>
</reference>
<accession>A0ABT9XHR1</accession>
<gene>
    <name evidence="2" type="ORF">J2S03_001696</name>
</gene>
<feature type="domain" description="SIS" evidence="1">
    <location>
        <begin position="33"/>
        <end position="215"/>
    </location>
</feature>
<keyword evidence="3" id="KW-1185">Reference proteome</keyword>
<dbReference type="SUPFAM" id="SSF53697">
    <property type="entry name" value="SIS domain"/>
    <property type="match status" value="1"/>
</dbReference>
<organism evidence="2 3">
    <name type="scientific">Alicyclobacillus cycloheptanicus</name>
    <dbReference type="NCBI Taxonomy" id="1457"/>
    <lineage>
        <taxon>Bacteria</taxon>
        <taxon>Bacillati</taxon>
        <taxon>Bacillota</taxon>
        <taxon>Bacilli</taxon>
        <taxon>Bacillales</taxon>
        <taxon>Alicyclobacillaceae</taxon>
        <taxon>Alicyclobacillus</taxon>
    </lineage>
</organism>
<dbReference type="Proteomes" id="UP001232973">
    <property type="component" value="Unassembled WGS sequence"/>
</dbReference>
<dbReference type="CDD" id="cd05013">
    <property type="entry name" value="SIS_RpiR"/>
    <property type="match status" value="1"/>
</dbReference>
<dbReference type="Pfam" id="PF13580">
    <property type="entry name" value="SIS_2"/>
    <property type="match status" value="1"/>
</dbReference>
<dbReference type="Gene3D" id="3.40.50.10490">
    <property type="entry name" value="Glucose-6-phosphate isomerase like protein, domain 1"/>
    <property type="match status" value="1"/>
</dbReference>
<protein>
    <submittedName>
        <fullName evidence="2">Phosphosugar-binding protein</fullName>
    </submittedName>
</protein>
<evidence type="ECO:0000259" key="1">
    <source>
        <dbReference type="PROSITE" id="PS51464"/>
    </source>
</evidence>
<proteinExistence type="predicted"/>